<dbReference type="AlphaFoldDB" id="A0A2P4PIQ3"/>
<feature type="compositionally biased region" description="Basic and acidic residues" evidence="1">
    <location>
        <begin position="20"/>
        <end position="50"/>
    </location>
</feature>
<organism evidence="2 3">
    <name type="scientific">Rhizophagus irregularis (strain DAOM 181602 / DAOM 197198 / MUCL 43194)</name>
    <name type="common">Arbuscular mycorrhizal fungus</name>
    <name type="synonym">Glomus intraradices</name>
    <dbReference type="NCBI Taxonomy" id="747089"/>
    <lineage>
        <taxon>Eukaryota</taxon>
        <taxon>Fungi</taxon>
        <taxon>Fungi incertae sedis</taxon>
        <taxon>Mucoromycota</taxon>
        <taxon>Glomeromycotina</taxon>
        <taxon>Glomeromycetes</taxon>
        <taxon>Glomerales</taxon>
        <taxon>Glomeraceae</taxon>
        <taxon>Rhizophagus</taxon>
    </lineage>
</organism>
<reference evidence="2 3" key="1">
    <citation type="journal article" date="2013" name="Proc. Natl. Acad. Sci. U.S.A.">
        <title>Genome of an arbuscular mycorrhizal fungus provides insight into the oldest plant symbiosis.</title>
        <authorList>
            <person name="Tisserant E."/>
            <person name="Malbreil M."/>
            <person name="Kuo A."/>
            <person name="Kohler A."/>
            <person name="Symeonidi A."/>
            <person name="Balestrini R."/>
            <person name="Charron P."/>
            <person name="Duensing N."/>
            <person name="Frei Dit Frey N."/>
            <person name="Gianinazzi-Pearson V."/>
            <person name="Gilbert L.B."/>
            <person name="Handa Y."/>
            <person name="Herr J.R."/>
            <person name="Hijri M."/>
            <person name="Koul R."/>
            <person name="Kawaguchi M."/>
            <person name="Krajinski F."/>
            <person name="Lammers P.J."/>
            <person name="Masclaux F.G."/>
            <person name="Murat C."/>
            <person name="Morin E."/>
            <person name="Ndikumana S."/>
            <person name="Pagni M."/>
            <person name="Petitpierre D."/>
            <person name="Requena N."/>
            <person name="Rosikiewicz P."/>
            <person name="Riley R."/>
            <person name="Saito K."/>
            <person name="San Clemente H."/>
            <person name="Shapiro H."/>
            <person name="van Tuinen D."/>
            <person name="Becard G."/>
            <person name="Bonfante P."/>
            <person name="Paszkowski U."/>
            <person name="Shachar-Hill Y.Y."/>
            <person name="Tuskan G.A."/>
            <person name="Young P.W."/>
            <person name="Sanders I.R."/>
            <person name="Henrissat B."/>
            <person name="Rensing S.A."/>
            <person name="Grigoriev I.V."/>
            <person name="Corradi N."/>
            <person name="Roux C."/>
            <person name="Martin F."/>
        </authorList>
    </citation>
    <scope>NUCLEOTIDE SEQUENCE [LARGE SCALE GENOMIC DNA]</scope>
    <source>
        <strain evidence="2 3">DAOM 197198</strain>
    </source>
</reference>
<dbReference type="EMBL" id="AUPC02000219">
    <property type="protein sequence ID" value="POG65237.1"/>
    <property type="molecule type" value="Genomic_DNA"/>
</dbReference>
<comment type="caution">
    <text evidence="2">The sequence shown here is derived from an EMBL/GenBank/DDBJ whole genome shotgun (WGS) entry which is preliminary data.</text>
</comment>
<reference evidence="2 3" key="2">
    <citation type="journal article" date="2018" name="New Phytol.">
        <title>High intraspecific genome diversity in the model arbuscular mycorrhizal symbiont Rhizophagus irregularis.</title>
        <authorList>
            <person name="Chen E.C.H."/>
            <person name="Morin E."/>
            <person name="Beaudet D."/>
            <person name="Noel J."/>
            <person name="Yildirir G."/>
            <person name="Ndikumana S."/>
            <person name="Charron P."/>
            <person name="St-Onge C."/>
            <person name="Giorgi J."/>
            <person name="Kruger M."/>
            <person name="Marton T."/>
            <person name="Ropars J."/>
            <person name="Grigoriev I.V."/>
            <person name="Hainaut M."/>
            <person name="Henrissat B."/>
            <person name="Roux C."/>
            <person name="Martin F."/>
            <person name="Corradi N."/>
        </authorList>
    </citation>
    <scope>NUCLEOTIDE SEQUENCE [LARGE SCALE GENOMIC DNA]</scope>
    <source>
        <strain evidence="2 3">DAOM 197198</strain>
    </source>
</reference>
<feature type="region of interest" description="Disordered" evidence="1">
    <location>
        <begin position="1"/>
        <end position="51"/>
    </location>
</feature>
<evidence type="ECO:0000313" key="2">
    <source>
        <dbReference type="EMBL" id="POG65237.1"/>
    </source>
</evidence>
<protein>
    <submittedName>
        <fullName evidence="2">Uncharacterized protein</fullName>
    </submittedName>
</protein>
<sequence>MKKSQKEKPKKKTKVSRIGENFKEPIRSKKEEKQDTKKHDTKLRMPEVTHHANFLETPAQRIFAELDGISKYQERDKFKDRGPANDVERSMTVSEDKVVNTYRRGLDVNDFETLSFFNASSFADFSLMEEVVNIINEQKKEQKLLVPYQPYVASRHLEF</sequence>
<accession>A0A2P4PIQ3</accession>
<evidence type="ECO:0000256" key="1">
    <source>
        <dbReference type="SAM" id="MobiDB-lite"/>
    </source>
</evidence>
<proteinExistence type="predicted"/>
<gene>
    <name evidence="2" type="ORF">GLOIN_2v1844859</name>
</gene>
<dbReference type="Proteomes" id="UP000018888">
    <property type="component" value="Unassembled WGS sequence"/>
</dbReference>
<evidence type="ECO:0000313" key="3">
    <source>
        <dbReference type="Proteomes" id="UP000018888"/>
    </source>
</evidence>
<dbReference type="VEuPathDB" id="FungiDB:RhiirFUN_014815"/>
<keyword evidence="3" id="KW-1185">Reference proteome</keyword>
<name>A0A2P4PIQ3_RHIID</name>